<keyword evidence="1" id="KW-0732">Signal</keyword>
<organism evidence="3 4">
    <name type="scientific">Bradyrhizobium rifense</name>
    <dbReference type="NCBI Taxonomy" id="515499"/>
    <lineage>
        <taxon>Bacteria</taxon>
        <taxon>Pseudomonadati</taxon>
        <taxon>Pseudomonadota</taxon>
        <taxon>Alphaproteobacteria</taxon>
        <taxon>Hyphomicrobiales</taxon>
        <taxon>Nitrobacteraceae</taxon>
        <taxon>Bradyrhizobium</taxon>
    </lineage>
</organism>
<dbReference type="Gene3D" id="2.40.128.130">
    <property type="entry name" value="Autotransporter beta-domain"/>
    <property type="match status" value="1"/>
</dbReference>
<feature type="signal peptide" evidence="1">
    <location>
        <begin position="1"/>
        <end position="22"/>
    </location>
</feature>
<dbReference type="SMART" id="SM00869">
    <property type="entry name" value="Autotransporter"/>
    <property type="match status" value="1"/>
</dbReference>
<evidence type="ECO:0000313" key="4">
    <source>
        <dbReference type="Proteomes" id="UP000324758"/>
    </source>
</evidence>
<feature type="chain" id="PRO_5022833481" evidence="1">
    <location>
        <begin position="23"/>
        <end position="1073"/>
    </location>
</feature>
<dbReference type="InterPro" id="IPR005546">
    <property type="entry name" value="Autotransporte_beta"/>
</dbReference>
<reference evidence="3 4" key="1">
    <citation type="submission" date="2019-08" db="EMBL/GenBank/DDBJ databases">
        <title>Bradyrhizobium hipponensis sp. nov., a rhizobium isolated from a Lupinus angustifolius root nodule in Tunisia.</title>
        <authorList>
            <person name="Off K."/>
            <person name="Rejili M."/>
            <person name="Mars M."/>
            <person name="Brachmann A."/>
            <person name="Marin M."/>
        </authorList>
    </citation>
    <scope>NUCLEOTIDE SEQUENCE [LARGE SCALE GENOMIC DNA]</scope>
    <source>
        <strain evidence="3 4">CTAW71</strain>
    </source>
</reference>
<dbReference type="Pfam" id="PF03797">
    <property type="entry name" value="Autotransporter"/>
    <property type="match status" value="1"/>
</dbReference>
<proteinExistence type="predicted"/>
<name>A0A5D3KPN6_9BRAD</name>
<feature type="domain" description="Autotransporter" evidence="2">
    <location>
        <begin position="792"/>
        <end position="1073"/>
    </location>
</feature>
<evidence type="ECO:0000313" key="3">
    <source>
        <dbReference type="EMBL" id="TYL98173.1"/>
    </source>
</evidence>
<dbReference type="EMBL" id="VSSS01000013">
    <property type="protein sequence ID" value="TYL98173.1"/>
    <property type="molecule type" value="Genomic_DNA"/>
</dbReference>
<sequence length="1073" mass="105855">MKMKRRLLATVSRRLLRVPAFALLLAPLLVIDRAEAACTPVAPVNNAAIVCSGNVDTQQGGVTGYGTFNDNNNTYKVEAGANVHGNFFGIETGSGGVVANFGTIDGPDAAGLRAGNVTVSNASGATISGFNGITASTLNLDNAGTIASGLQGHGIDANTVTVSNSGAITGVGADSVGINATTVNVTANTGTIVGVGFGVSATADATISNDNLINASGANGVAVGASGTASIENRGMISALGTGGIAVSAGTANITVNTSDIMGARIGVDAQTNAAISNGSGLISASAATGVAVRAVNTATIFNGGEISANAAGGIGIEAGTIVLSGNSGTISGGRSAIIGNAVTINNGGSIISTGANGLAVNALTVSISNAGEIIAAAAGSVAVLANDVTITANSGKISGEFGAIQANVGAATVNNSAGGLIEATNVFATAVDVATTATVSNAGTIRGGSVAGTAINAATANVVNAAGGLISGGQFGISANIVNVANAGTIESTGAGFAVFAETASISNSGTLRSATDDAVHATIAMVVNNSGTIVGASTAAGIRSDGQADVVNSGSITAKTAVFASGALDLTNLMGGTISGAIEGIFVQGAAAIINAGSISGGPFGISASSMTIVSNTGSITGNVGIRSGGAANITNAGTITGTGGTAIKLTNAADTLTLLPGSKINGVVDFGFGNDIVNVNLAPSSKVSSLTTVELPTFIHFDGTINTITSGGSFNGPSVISGTTLATLDPTALAQTDRTLMDFTSGVSSLVQGRLSGSGAGGSNMMAMAYAPETAPAGPFTKVPKSLWTDPAPITIWTNSFGGQRIQDETAATLRATSTAWGGAIGIDRKVQPNWLVGAFLGGGQGGLSVALNSQSVDTNYVFAGAYSRFEWVSQFFDFTIQGGNADNKSRRLVLNNAAVGGMETATASYSGWYISPELAYGYKLDIGNGYLLTPTARLRYVAGRFDGYSETGSAQGLSVGSRTLQDFEERGEVDLSRVTRFDNGELKANIHGGVIALQRVGDTGVNTVLLGQALSFVTPGSRSTVGAVAGFGLDYRTSRNLSVFGAVEGMVMSDQSRTGTAKGGLRVAF</sequence>
<dbReference type="InterPro" id="IPR036709">
    <property type="entry name" value="Autotransporte_beta_dom_sf"/>
</dbReference>
<accession>A0A5D3KPN6</accession>
<dbReference type="PROSITE" id="PS51208">
    <property type="entry name" value="AUTOTRANSPORTER"/>
    <property type="match status" value="1"/>
</dbReference>
<dbReference type="Proteomes" id="UP000324758">
    <property type="component" value="Unassembled WGS sequence"/>
</dbReference>
<dbReference type="AlphaFoldDB" id="A0A5D3KPN6"/>
<comment type="caution">
    <text evidence="3">The sequence shown here is derived from an EMBL/GenBank/DDBJ whole genome shotgun (WGS) entry which is preliminary data.</text>
</comment>
<dbReference type="SUPFAM" id="SSF103515">
    <property type="entry name" value="Autotransporter"/>
    <property type="match status" value="1"/>
</dbReference>
<dbReference type="OrthoDB" id="8255242at2"/>
<keyword evidence="4" id="KW-1185">Reference proteome</keyword>
<evidence type="ECO:0000259" key="2">
    <source>
        <dbReference type="PROSITE" id="PS51208"/>
    </source>
</evidence>
<gene>
    <name evidence="3" type="ORF">FXB40_06770</name>
</gene>
<evidence type="ECO:0000256" key="1">
    <source>
        <dbReference type="SAM" id="SignalP"/>
    </source>
</evidence>
<protein>
    <submittedName>
        <fullName evidence="3">Autotransporter domain-containing protein</fullName>
    </submittedName>
</protein>